<dbReference type="PATRIC" id="fig|1403316.3.peg.108"/>
<feature type="domain" description="N6 adenine-specific DNA methyltransferase N-terminal" evidence="3">
    <location>
        <begin position="4"/>
        <end position="149"/>
    </location>
</feature>
<dbReference type="Gene3D" id="1.20.1260.30">
    <property type="match status" value="1"/>
</dbReference>
<evidence type="ECO:0000313" key="4">
    <source>
        <dbReference type="EMBL" id="AGX88899.1"/>
    </source>
</evidence>
<gene>
    <name evidence="4" type="ORF">PRV_00665</name>
</gene>
<dbReference type="InterPro" id="IPR052916">
    <property type="entry name" value="Type-I_RE_MTase_Subunit"/>
</dbReference>
<proteinExistence type="inferred from homology"/>
<sequence>MSTLEQRLWKACDNLRANSSLKESEFCMPVLGIIFLKYMDTRFKKAKQKINQECLEREGIVLPEEEDDYKRLGVIMLPQEAQYSWILSLPEDISSKELKDINGQPLNSLGEVLDNSMMLIESKTQKLSRILYREYNRMPDKLLKGLLEIFDHEDITWEDDRLGENLWIFSWTICFLCEGWRRYLFHPSLTSKYDC</sequence>
<dbReference type="EMBL" id="CP006771">
    <property type="protein sequence ID" value="AGX88899.1"/>
    <property type="molecule type" value="Genomic_DNA"/>
</dbReference>
<dbReference type="HOGENOM" id="CLU_1395003_0_0_14"/>
<name>U5NFH7_9MOLU</name>
<dbReference type="GO" id="GO:0009307">
    <property type="term" value="P:DNA restriction-modification system"/>
    <property type="evidence" value="ECO:0007669"/>
    <property type="project" value="UniProtKB-KW"/>
</dbReference>
<comment type="similarity">
    <text evidence="1">Belongs to the N(4)/N(6)-methyltransferase family.</text>
</comment>
<evidence type="ECO:0000259" key="3">
    <source>
        <dbReference type="Pfam" id="PF12161"/>
    </source>
</evidence>
<dbReference type="InterPro" id="IPR022749">
    <property type="entry name" value="D12N6_MeTrfase_N"/>
</dbReference>
<dbReference type="PANTHER" id="PTHR42998:SF1">
    <property type="entry name" value="TYPE I RESTRICTION ENZYME HINDI METHYLASE SUBUNIT"/>
    <property type="match status" value="1"/>
</dbReference>
<dbReference type="STRING" id="1403316.PRV_00665"/>
<dbReference type="InterPro" id="IPR038333">
    <property type="entry name" value="T1MK-like_N_sf"/>
</dbReference>
<keyword evidence="2" id="KW-0680">Restriction system</keyword>
<reference evidence="4 5" key="1">
    <citation type="journal article" date="2013" name="Genome Announc.">
        <title>Genome Sequence of Mycoplasma parvum (Formerly Eperythrozoon parvum), a Diminutive Hemoplasma of the Pig.</title>
        <authorList>
            <person name="do Nascimento N.C."/>
            <person name="Dos Santos A.P."/>
            <person name="Chu Y."/>
            <person name="Guimaraes A.M."/>
            <person name="Pagliaro A."/>
            <person name="Messick J.B."/>
        </authorList>
    </citation>
    <scope>NUCLEOTIDE SEQUENCE [LARGE SCALE GENOMIC DNA]</scope>
    <source>
        <strain evidence="4 5">Indiana</strain>
    </source>
</reference>
<protein>
    <recommendedName>
        <fullName evidence="3">N6 adenine-specific DNA methyltransferase N-terminal domain-containing protein</fullName>
    </recommendedName>
</protein>
<dbReference type="SUPFAM" id="SSF53335">
    <property type="entry name" value="S-adenosyl-L-methionine-dependent methyltransferases"/>
    <property type="match status" value="1"/>
</dbReference>
<dbReference type="Pfam" id="PF12161">
    <property type="entry name" value="HsdM_N"/>
    <property type="match status" value="1"/>
</dbReference>
<dbReference type="PANTHER" id="PTHR42998">
    <property type="entry name" value="TYPE I RESTRICTION ENZYME HINDVIIP M PROTEIN-RELATED"/>
    <property type="match status" value="1"/>
</dbReference>
<evidence type="ECO:0000256" key="1">
    <source>
        <dbReference type="ARBA" id="ARBA00006594"/>
    </source>
</evidence>
<dbReference type="RefSeq" id="WP_022769029.1">
    <property type="nucleotide sequence ID" value="NC_022575.1"/>
</dbReference>
<dbReference type="Proteomes" id="UP000017119">
    <property type="component" value="Chromosome"/>
</dbReference>
<accession>U5NFH7</accession>
<dbReference type="InterPro" id="IPR029063">
    <property type="entry name" value="SAM-dependent_MTases_sf"/>
</dbReference>
<dbReference type="AlphaFoldDB" id="U5NFH7"/>
<keyword evidence="5" id="KW-1185">Reference proteome</keyword>
<organism evidence="4 5">
    <name type="scientific">Mycoplasma parvum str. Indiana</name>
    <dbReference type="NCBI Taxonomy" id="1403316"/>
    <lineage>
        <taxon>Bacteria</taxon>
        <taxon>Bacillati</taxon>
        <taxon>Mycoplasmatota</taxon>
        <taxon>Mollicutes</taxon>
        <taxon>Mycoplasmataceae</taxon>
        <taxon>Mycoplasma</taxon>
    </lineage>
</organism>
<evidence type="ECO:0000313" key="5">
    <source>
        <dbReference type="Proteomes" id="UP000017119"/>
    </source>
</evidence>
<dbReference type="KEGG" id="mpv:PRV_00665"/>
<evidence type="ECO:0000256" key="2">
    <source>
        <dbReference type="ARBA" id="ARBA00022747"/>
    </source>
</evidence>